<protein>
    <submittedName>
        <fullName evidence="1">Uncharacterized protein</fullName>
    </submittedName>
</protein>
<proteinExistence type="predicted"/>
<comment type="caution">
    <text evidence="1">The sequence shown here is derived from an EMBL/GenBank/DDBJ whole genome shotgun (WGS) entry which is preliminary data.</text>
</comment>
<name>A0A8X6YM30_9ARAC</name>
<dbReference type="Proteomes" id="UP000886998">
    <property type="component" value="Unassembled WGS sequence"/>
</dbReference>
<gene>
    <name evidence="1" type="ORF">TNIN_154561</name>
</gene>
<reference evidence="1" key="1">
    <citation type="submission" date="2020-08" db="EMBL/GenBank/DDBJ databases">
        <title>Multicomponent nature underlies the extraordinary mechanical properties of spider dragline silk.</title>
        <authorList>
            <person name="Kono N."/>
            <person name="Nakamura H."/>
            <person name="Mori M."/>
            <person name="Yoshida Y."/>
            <person name="Ohtoshi R."/>
            <person name="Malay A.D."/>
            <person name="Moran D.A.P."/>
            <person name="Tomita M."/>
            <person name="Numata K."/>
            <person name="Arakawa K."/>
        </authorList>
    </citation>
    <scope>NUCLEOTIDE SEQUENCE</scope>
</reference>
<evidence type="ECO:0000313" key="1">
    <source>
        <dbReference type="EMBL" id="GFY72932.1"/>
    </source>
</evidence>
<organism evidence="1 2">
    <name type="scientific">Trichonephila inaurata madagascariensis</name>
    <dbReference type="NCBI Taxonomy" id="2747483"/>
    <lineage>
        <taxon>Eukaryota</taxon>
        <taxon>Metazoa</taxon>
        <taxon>Ecdysozoa</taxon>
        <taxon>Arthropoda</taxon>
        <taxon>Chelicerata</taxon>
        <taxon>Arachnida</taxon>
        <taxon>Araneae</taxon>
        <taxon>Araneomorphae</taxon>
        <taxon>Entelegynae</taxon>
        <taxon>Araneoidea</taxon>
        <taxon>Nephilidae</taxon>
        <taxon>Trichonephila</taxon>
        <taxon>Trichonephila inaurata</taxon>
    </lineage>
</organism>
<keyword evidence="2" id="KW-1185">Reference proteome</keyword>
<evidence type="ECO:0000313" key="2">
    <source>
        <dbReference type="Proteomes" id="UP000886998"/>
    </source>
</evidence>
<dbReference type="AlphaFoldDB" id="A0A8X6YM30"/>
<accession>A0A8X6YM30</accession>
<sequence>MDVAVSYFVCNLQTSDWDSVRNYIYTYNDSDVMNDLRNQARTSLILTNIHCVRNSIFILFDYVISNFHTHDINLDWLRCTTLHTDPVPEAQ</sequence>
<dbReference type="EMBL" id="BMAV01019736">
    <property type="protein sequence ID" value="GFY72932.1"/>
    <property type="molecule type" value="Genomic_DNA"/>
</dbReference>